<feature type="domain" description="CoA carboxyltransferase C-terminal" evidence="11">
    <location>
        <begin position="1"/>
        <end position="226"/>
    </location>
</feature>
<keyword evidence="3" id="KW-0444">Lipid biosynthesis</keyword>
<dbReference type="NCBIfam" id="NF041504">
    <property type="entry name" value="AccA_sub"/>
    <property type="match status" value="1"/>
</dbReference>
<evidence type="ECO:0000256" key="3">
    <source>
        <dbReference type="ARBA" id="ARBA00022516"/>
    </source>
</evidence>
<dbReference type="RefSeq" id="WP_057889200.1">
    <property type="nucleotide sequence ID" value="NZ_AZFE01000003.1"/>
</dbReference>
<dbReference type="EC" id="2.1.3.15" evidence="2"/>
<keyword evidence="9" id="KW-0275">Fatty acid biosynthesis</keyword>
<evidence type="ECO:0000256" key="7">
    <source>
        <dbReference type="ARBA" id="ARBA00022840"/>
    </source>
</evidence>
<keyword evidence="7" id="KW-0067">ATP-binding</keyword>
<comment type="pathway">
    <text evidence="1">Lipid metabolism; malonyl-CoA biosynthesis; malonyl-CoA from acetyl-CoA: step 1/1.</text>
</comment>
<comment type="caution">
    <text evidence="12">The sequence shown here is derived from an EMBL/GenBank/DDBJ whole genome shotgun (WGS) entry which is preliminary data.</text>
</comment>
<dbReference type="AlphaFoldDB" id="A0A0R1RLV9"/>
<dbReference type="GO" id="GO:0009317">
    <property type="term" value="C:acetyl-CoA carboxylase complex"/>
    <property type="evidence" value="ECO:0007669"/>
    <property type="project" value="InterPro"/>
</dbReference>
<dbReference type="GO" id="GO:0003989">
    <property type="term" value="F:acetyl-CoA carboxylase activity"/>
    <property type="evidence" value="ECO:0007669"/>
    <property type="project" value="InterPro"/>
</dbReference>
<dbReference type="GO" id="GO:0005524">
    <property type="term" value="F:ATP binding"/>
    <property type="evidence" value="ECO:0007669"/>
    <property type="project" value="UniProtKB-KW"/>
</dbReference>
<evidence type="ECO:0000256" key="4">
    <source>
        <dbReference type="ARBA" id="ARBA00022679"/>
    </source>
</evidence>
<evidence type="ECO:0000256" key="8">
    <source>
        <dbReference type="ARBA" id="ARBA00023098"/>
    </source>
</evidence>
<dbReference type="PATRIC" id="fig|1423778.4.peg.261"/>
<organism evidence="12 13">
    <name type="scientific">Paucilactobacillus oligofermentans DSM 15707 = LMG 22743</name>
    <dbReference type="NCBI Taxonomy" id="1423778"/>
    <lineage>
        <taxon>Bacteria</taxon>
        <taxon>Bacillati</taxon>
        <taxon>Bacillota</taxon>
        <taxon>Bacilli</taxon>
        <taxon>Lactobacillales</taxon>
        <taxon>Lactobacillaceae</taxon>
        <taxon>Paucilactobacillus</taxon>
    </lineage>
</organism>
<dbReference type="EMBL" id="AZFE01000003">
    <property type="protein sequence ID" value="KRL57772.1"/>
    <property type="molecule type" value="Genomic_DNA"/>
</dbReference>
<dbReference type="SUPFAM" id="SSF52096">
    <property type="entry name" value="ClpP/crotonase"/>
    <property type="match status" value="1"/>
</dbReference>
<dbReference type="GO" id="GO:0006633">
    <property type="term" value="P:fatty acid biosynthetic process"/>
    <property type="evidence" value="ECO:0007669"/>
    <property type="project" value="UniProtKB-KW"/>
</dbReference>
<evidence type="ECO:0000313" key="12">
    <source>
        <dbReference type="EMBL" id="KRL57772.1"/>
    </source>
</evidence>
<evidence type="ECO:0000256" key="2">
    <source>
        <dbReference type="ARBA" id="ARBA00011883"/>
    </source>
</evidence>
<dbReference type="PROSITE" id="PS50989">
    <property type="entry name" value="COA_CT_CTER"/>
    <property type="match status" value="1"/>
</dbReference>
<dbReference type="InterPro" id="IPR001095">
    <property type="entry name" value="Acetyl_CoA_COase_a_su"/>
</dbReference>
<dbReference type="GO" id="GO:0016743">
    <property type="term" value="F:carboxyl- or carbamoyltransferase activity"/>
    <property type="evidence" value="ECO:0007669"/>
    <property type="project" value="InterPro"/>
</dbReference>
<dbReference type="Gene3D" id="3.90.226.10">
    <property type="entry name" value="2-enoyl-CoA Hydratase, Chain A, domain 1"/>
    <property type="match status" value="1"/>
</dbReference>
<dbReference type="PANTHER" id="PTHR42853">
    <property type="entry name" value="ACETYL-COENZYME A CARBOXYLASE CARBOXYL TRANSFERASE SUBUNIT ALPHA"/>
    <property type="match status" value="1"/>
</dbReference>
<dbReference type="GO" id="GO:2001295">
    <property type="term" value="P:malonyl-CoA biosynthetic process"/>
    <property type="evidence" value="ECO:0007669"/>
    <property type="project" value="UniProtKB-UniPathway"/>
</dbReference>
<keyword evidence="13" id="KW-1185">Reference proteome</keyword>
<dbReference type="PRINTS" id="PR01069">
    <property type="entry name" value="ACCCTRFRASEA"/>
</dbReference>
<sequence length="254" mass="27708">MLEKQLQLIRSNNRIASTEIISQIITDFTEIHGDRVLGDDPAITTGIGFLSDIPVTILAVNRGKTMIEHQRFNGGQVRVSGYRKALRVVEAAEKFNRPVISLIDMPGADASVDSENHGQSQAIADLIDKMGALTVPNLALFVGEGHSGGALALSNANRILMLEAALFSVASPEAVAAIITTNDDVSEYLPMTSSQLEKIGINDETILENDRLIVNIKQALLKHIQELKLIPRDSLPMDRSDKFNRILATWNTGE</sequence>
<evidence type="ECO:0000256" key="6">
    <source>
        <dbReference type="ARBA" id="ARBA00022832"/>
    </source>
</evidence>
<gene>
    <name evidence="12" type="ORF">FC70_GL000243</name>
</gene>
<keyword evidence="8" id="KW-0443">Lipid metabolism</keyword>
<dbReference type="InterPro" id="IPR011763">
    <property type="entry name" value="COA_CT_C"/>
</dbReference>
<dbReference type="Proteomes" id="UP000051697">
    <property type="component" value="Unassembled WGS sequence"/>
</dbReference>
<keyword evidence="4 12" id="KW-0808">Transferase</keyword>
<evidence type="ECO:0000256" key="9">
    <source>
        <dbReference type="ARBA" id="ARBA00023160"/>
    </source>
</evidence>
<name>A0A0R1RLV9_9LACO</name>
<evidence type="ECO:0000259" key="11">
    <source>
        <dbReference type="PROSITE" id="PS50989"/>
    </source>
</evidence>
<dbReference type="STRING" id="1423778.FC70_GL000243"/>
<dbReference type="Pfam" id="PF03255">
    <property type="entry name" value="ACCA"/>
    <property type="match status" value="1"/>
</dbReference>
<evidence type="ECO:0000256" key="5">
    <source>
        <dbReference type="ARBA" id="ARBA00022741"/>
    </source>
</evidence>
<protein>
    <recommendedName>
        <fullName evidence="2">acetyl-CoA carboxytransferase</fullName>
        <ecNumber evidence="2">2.1.3.15</ecNumber>
    </recommendedName>
</protein>
<dbReference type="InterPro" id="IPR029045">
    <property type="entry name" value="ClpP/crotonase-like_dom_sf"/>
</dbReference>
<proteinExistence type="predicted"/>
<dbReference type="PANTHER" id="PTHR42853:SF3">
    <property type="entry name" value="ACETYL-COENZYME A CARBOXYLASE CARBOXYL TRANSFERASE SUBUNIT ALPHA, CHLOROPLASTIC"/>
    <property type="match status" value="1"/>
</dbReference>
<keyword evidence="6" id="KW-0276">Fatty acid metabolism</keyword>
<evidence type="ECO:0000256" key="10">
    <source>
        <dbReference type="ARBA" id="ARBA00049152"/>
    </source>
</evidence>
<dbReference type="KEGG" id="lol:LACOL_1451"/>
<dbReference type="UniPathway" id="UPA00655">
    <property type="reaction ID" value="UER00711"/>
</dbReference>
<comment type="catalytic activity">
    <reaction evidence="10">
        <text>N(6)-carboxybiotinyl-L-lysyl-[protein] + acetyl-CoA = N(6)-biotinyl-L-lysyl-[protein] + malonyl-CoA</text>
        <dbReference type="Rhea" id="RHEA:54728"/>
        <dbReference type="Rhea" id="RHEA-COMP:10505"/>
        <dbReference type="Rhea" id="RHEA-COMP:10506"/>
        <dbReference type="ChEBI" id="CHEBI:57288"/>
        <dbReference type="ChEBI" id="CHEBI:57384"/>
        <dbReference type="ChEBI" id="CHEBI:83144"/>
        <dbReference type="ChEBI" id="CHEBI:83145"/>
        <dbReference type="EC" id="2.1.3.15"/>
    </reaction>
</comment>
<keyword evidence="5" id="KW-0547">Nucleotide-binding</keyword>
<evidence type="ECO:0000313" key="13">
    <source>
        <dbReference type="Proteomes" id="UP000051697"/>
    </source>
</evidence>
<reference evidence="12 13" key="1">
    <citation type="journal article" date="2015" name="Genome Announc.">
        <title>Expanding the biotechnology potential of lactobacilli through comparative genomics of 213 strains and associated genera.</title>
        <authorList>
            <person name="Sun Z."/>
            <person name="Harris H.M."/>
            <person name="McCann A."/>
            <person name="Guo C."/>
            <person name="Argimon S."/>
            <person name="Zhang W."/>
            <person name="Yang X."/>
            <person name="Jeffery I.B."/>
            <person name="Cooney J.C."/>
            <person name="Kagawa T.F."/>
            <person name="Liu W."/>
            <person name="Song Y."/>
            <person name="Salvetti E."/>
            <person name="Wrobel A."/>
            <person name="Rasinkangas P."/>
            <person name="Parkhill J."/>
            <person name="Rea M.C."/>
            <person name="O'Sullivan O."/>
            <person name="Ritari J."/>
            <person name="Douillard F.P."/>
            <person name="Paul Ross R."/>
            <person name="Yang R."/>
            <person name="Briner A.E."/>
            <person name="Felis G.E."/>
            <person name="de Vos W.M."/>
            <person name="Barrangou R."/>
            <person name="Klaenhammer T.R."/>
            <person name="Caufield P.W."/>
            <person name="Cui Y."/>
            <person name="Zhang H."/>
            <person name="O'Toole P.W."/>
        </authorList>
    </citation>
    <scope>NUCLEOTIDE SEQUENCE [LARGE SCALE GENOMIC DNA]</scope>
    <source>
        <strain evidence="12 13">DSM 15707</strain>
    </source>
</reference>
<evidence type="ECO:0000256" key="1">
    <source>
        <dbReference type="ARBA" id="ARBA00004956"/>
    </source>
</evidence>
<accession>A0A0R1RLV9</accession>